<evidence type="ECO:0000313" key="1">
    <source>
        <dbReference type="EMBL" id="KAJ3806292.1"/>
    </source>
</evidence>
<protein>
    <submittedName>
        <fullName evidence="1">Uncharacterized protein</fullName>
    </submittedName>
</protein>
<reference evidence="1" key="1">
    <citation type="submission" date="2022-09" db="EMBL/GenBank/DDBJ databases">
        <title>A Global Phylogenomic Analysis of the Shiitake Genus Lentinula.</title>
        <authorList>
            <consortium name="DOE Joint Genome Institute"/>
            <person name="Sierra-Patev S."/>
            <person name="Min B."/>
            <person name="Naranjo-Ortiz M."/>
            <person name="Looney B."/>
            <person name="Konkel Z."/>
            <person name="Slot J.C."/>
            <person name="Sakamoto Y."/>
            <person name="Steenwyk J.L."/>
            <person name="Rokas A."/>
            <person name="Carro J."/>
            <person name="Camarero S."/>
            <person name="Ferreira P."/>
            <person name="Molpeceres G."/>
            <person name="Ruiz-Duenas F.J."/>
            <person name="Serrano A."/>
            <person name="Henrissat B."/>
            <person name="Drula E."/>
            <person name="Hughes K.W."/>
            <person name="Mata J.L."/>
            <person name="Ishikawa N.K."/>
            <person name="Vargas-Isla R."/>
            <person name="Ushijima S."/>
            <person name="Smith C.A."/>
            <person name="Ahrendt S."/>
            <person name="Andreopoulos W."/>
            <person name="He G."/>
            <person name="Labutti K."/>
            <person name="Lipzen A."/>
            <person name="Ng V."/>
            <person name="Riley R."/>
            <person name="Sandor L."/>
            <person name="Barry K."/>
            <person name="Martinez A.T."/>
            <person name="Xiao Y."/>
            <person name="Gibbons J.G."/>
            <person name="Terashima K."/>
            <person name="Grigoriev I.V."/>
            <person name="Hibbett D.S."/>
        </authorList>
    </citation>
    <scope>NUCLEOTIDE SEQUENCE</scope>
    <source>
        <strain evidence="1">TMI1499</strain>
    </source>
</reference>
<gene>
    <name evidence="1" type="ORF">F5876DRAFT_80845</name>
</gene>
<sequence length="339" mass="38706">MTDKPKLEPEPKANLKPKPDVESLMQVDPDDPSYTKIVEFYHEDRMVVLETKEMDNRGRITHSRYKMNLSSLKLHAPILVNFFVEELNLNGIKGTETDPIILPFSTREFSNFLHWIHDREWRPFQLTEESLVDLLEVASTLKAEDGISYAVHGLESLGTPPARMLELVGDFHHIPDVHCWLGPAVKALIQRPLGEITQDEERQILAAYPTIARTREAICTLLTEISQATFPLFLVDKEQGPPSSEACSEHAACVESWHSVWKEKIASRLLDFKKPLTYKELLDILQSTDFPSVNPFCKNRMLKWLKKKNNFPGMQQIVDDAVASVEDIYRIYPSAPISA</sequence>
<proteinExistence type="predicted"/>
<accession>A0ACC1TNK3</accession>
<evidence type="ECO:0000313" key="2">
    <source>
        <dbReference type="Proteomes" id="UP001163835"/>
    </source>
</evidence>
<dbReference type="Proteomes" id="UP001163835">
    <property type="component" value="Unassembled WGS sequence"/>
</dbReference>
<keyword evidence="2" id="KW-1185">Reference proteome</keyword>
<name>A0ACC1TNK3_9AGAR</name>
<comment type="caution">
    <text evidence="1">The sequence shown here is derived from an EMBL/GenBank/DDBJ whole genome shotgun (WGS) entry which is preliminary data.</text>
</comment>
<dbReference type="EMBL" id="MU795446">
    <property type="protein sequence ID" value="KAJ3806292.1"/>
    <property type="molecule type" value="Genomic_DNA"/>
</dbReference>
<organism evidence="1 2">
    <name type="scientific">Lentinula aff. lateritia</name>
    <dbReference type="NCBI Taxonomy" id="2804960"/>
    <lineage>
        <taxon>Eukaryota</taxon>
        <taxon>Fungi</taxon>
        <taxon>Dikarya</taxon>
        <taxon>Basidiomycota</taxon>
        <taxon>Agaricomycotina</taxon>
        <taxon>Agaricomycetes</taxon>
        <taxon>Agaricomycetidae</taxon>
        <taxon>Agaricales</taxon>
        <taxon>Marasmiineae</taxon>
        <taxon>Omphalotaceae</taxon>
        <taxon>Lentinula</taxon>
    </lineage>
</organism>